<dbReference type="FunFam" id="2.130.10.10:FF:000414">
    <property type="entry name" value="Cytoplasmic dynein intermediate chain"/>
    <property type="match status" value="1"/>
</dbReference>
<keyword evidence="8" id="KW-1185">Reference proteome</keyword>
<keyword evidence="3 5" id="KW-0853">WD repeat</keyword>
<evidence type="ECO:0000256" key="6">
    <source>
        <dbReference type="SAM" id="MobiDB-lite"/>
    </source>
</evidence>
<dbReference type="GO" id="GO:0005737">
    <property type="term" value="C:cytoplasm"/>
    <property type="evidence" value="ECO:0007669"/>
    <property type="project" value="UniProtKB-SubCell"/>
</dbReference>
<dbReference type="InterPro" id="IPR050687">
    <property type="entry name" value="Dynein_IC"/>
</dbReference>
<comment type="subcellular location">
    <subcellularLocation>
        <location evidence="1">Cytoplasm</location>
    </subcellularLocation>
</comment>
<evidence type="ECO:0000313" key="7">
    <source>
        <dbReference type="EMBL" id="KZZ88016.1"/>
    </source>
</evidence>
<dbReference type="PROSITE" id="PS50082">
    <property type="entry name" value="WD_REPEATS_2"/>
    <property type="match status" value="1"/>
</dbReference>
<dbReference type="VEuPathDB" id="FungiDB:AAP_05282"/>
<keyword evidence="4" id="KW-0677">Repeat</keyword>
<feature type="repeat" description="WD" evidence="5">
    <location>
        <begin position="522"/>
        <end position="569"/>
    </location>
</feature>
<dbReference type="GO" id="GO:0010970">
    <property type="term" value="P:transport along microtubule"/>
    <property type="evidence" value="ECO:0007669"/>
    <property type="project" value="TreeGrafter"/>
</dbReference>
<dbReference type="InterPro" id="IPR015943">
    <property type="entry name" value="WD40/YVTN_repeat-like_dom_sf"/>
</dbReference>
<sequence>MASLQARKDEILAKKAKLAELKRQRELRQKEFSMNRMNIGEASETGSTTTVRSESRAELDSLISRLVDRPSASLLRDGGGETPSRRGSRPNSVLSAGQLSFENTDYSLSSPRPVSVSIATQTTLPTDDSALDLAQSTSVGTSTFSNFTPTAPKPEVVTYSKSVQTDSWLAQRGRSADARDGSDDESNSPTRAARQSRRERERDEEIRERLRKEIEEELKAHRELDQKEAMLAAASSVRYPLRTLTNDELNAVTSSEDFLDFVDKSSKVIERALDEEYDVLTDYALGGLDNDAENGDFASEELRDIKESVQFWDERQSKKRMISDINFSPWYPELVLASYTNNVTAPHEPNGLVQVWNQHLKSEPEYTFTSTSDILTARFSPFHPNLIVGGSYSGQVLLWDTRSARAGGGAPVLKTPLTGSGHTHPIYSINIVGTQNAHNIITASTDGVVCAWTVDMFTTPQEHLELTTPPPSKTEDLAPTAVTFPQSDPTFFLVGTEEGSIYPCHRYDRAGAKAGTDQSLSYRGHTAPVISAVFHPSRGPVDLGDLMLSSSLDWSVKLWRVRPPAVTSATGASVINAPTQTVSPILDLNREDVVYDARWAPHRPGVFALVDGAGYVEVWDLASDIEVPVTRQTPSKGRGAVVRQSLNKVAWEEKTGRRLATGGLDGVLSVFEVGKGLSGGPDEVPDTEWSNMKRLISRLEQGRD</sequence>
<dbReference type="EMBL" id="AZGZ01000029">
    <property type="protein sequence ID" value="KZZ88016.1"/>
    <property type="molecule type" value="Genomic_DNA"/>
</dbReference>
<reference evidence="7 8" key="1">
    <citation type="journal article" date="2016" name="Genome Biol. Evol.">
        <title>Divergent and convergent evolution of fungal pathogenicity.</title>
        <authorList>
            <person name="Shang Y."/>
            <person name="Xiao G."/>
            <person name="Zheng P."/>
            <person name="Cen K."/>
            <person name="Zhan S."/>
            <person name="Wang C."/>
        </authorList>
    </citation>
    <scope>NUCLEOTIDE SEQUENCE [LARGE SCALE GENOMIC DNA]</scope>
    <source>
        <strain evidence="7 8">ARSEF 7405</strain>
    </source>
</reference>
<protein>
    <submittedName>
        <fullName evidence="7">Cytoplasmic dynein 1 intermediate chain 2</fullName>
    </submittedName>
</protein>
<dbReference type="Pfam" id="PF00400">
    <property type="entry name" value="WD40"/>
    <property type="match status" value="2"/>
</dbReference>
<dbReference type="InterPro" id="IPR001680">
    <property type="entry name" value="WD40_rpt"/>
</dbReference>
<organism evidence="7 8">
    <name type="scientific">Ascosphaera apis ARSEF 7405</name>
    <dbReference type="NCBI Taxonomy" id="392613"/>
    <lineage>
        <taxon>Eukaryota</taxon>
        <taxon>Fungi</taxon>
        <taxon>Dikarya</taxon>
        <taxon>Ascomycota</taxon>
        <taxon>Pezizomycotina</taxon>
        <taxon>Eurotiomycetes</taxon>
        <taxon>Eurotiomycetidae</taxon>
        <taxon>Onygenales</taxon>
        <taxon>Ascosphaeraceae</taxon>
        <taxon>Ascosphaera</taxon>
    </lineage>
</organism>
<dbReference type="GO" id="GO:0045503">
    <property type="term" value="F:dynein light chain binding"/>
    <property type="evidence" value="ECO:0007669"/>
    <property type="project" value="TreeGrafter"/>
</dbReference>
<evidence type="ECO:0000256" key="5">
    <source>
        <dbReference type="PROSITE-ProRule" id="PRU00221"/>
    </source>
</evidence>
<dbReference type="OrthoDB" id="366230at2759"/>
<dbReference type="PANTHER" id="PTHR12442:SF22">
    <property type="entry name" value="CYTOPLASMIC DYNEIN 1 INTERMEDIATE CHAIN-RELATED"/>
    <property type="match status" value="1"/>
</dbReference>
<gene>
    <name evidence="7" type="ORF">AAP_05282</name>
</gene>
<dbReference type="GO" id="GO:0005868">
    <property type="term" value="C:cytoplasmic dynein complex"/>
    <property type="evidence" value="ECO:0007669"/>
    <property type="project" value="TreeGrafter"/>
</dbReference>
<dbReference type="Proteomes" id="UP000242877">
    <property type="component" value="Unassembled WGS sequence"/>
</dbReference>
<dbReference type="GO" id="GO:0045504">
    <property type="term" value="F:dynein heavy chain binding"/>
    <property type="evidence" value="ECO:0007669"/>
    <property type="project" value="TreeGrafter"/>
</dbReference>
<evidence type="ECO:0000256" key="4">
    <source>
        <dbReference type="ARBA" id="ARBA00022737"/>
    </source>
</evidence>
<comment type="caution">
    <text evidence="7">The sequence shown here is derived from an EMBL/GenBank/DDBJ whole genome shotgun (WGS) entry which is preliminary data.</text>
</comment>
<dbReference type="InterPro" id="IPR036322">
    <property type="entry name" value="WD40_repeat_dom_sf"/>
</dbReference>
<dbReference type="SUPFAM" id="SSF50978">
    <property type="entry name" value="WD40 repeat-like"/>
    <property type="match status" value="1"/>
</dbReference>
<dbReference type="AlphaFoldDB" id="A0A167VUA0"/>
<dbReference type="Gene3D" id="2.130.10.10">
    <property type="entry name" value="YVTN repeat-like/Quinoprotein amine dehydrogenase"/>
    <property type="match status" value="2"/>
</dbReference>
<keyword evidence="2" id="KW-0963">Cytoplasm</keyword>
<proteinExistence type="predicted"/>
<feature type="region of interest" description="Disordered" evidence="6">
    <location>
        <begin position="168"/>
        <end position="206"/>
    </location>
</feature>
<evidence type="ECO:0000313" key="8">
    <source>
        <dbReference type="Proteomes" id="UP000242877"/>
    </source>
</evidence>
<name>A0A167VUA0_9EURO</name>
<evidence type="ECO:0000256" key="3">
    <source>
        <dbReference type="ARBA" id="ARBA00022574"/>
    </source>
</evidence>
<feature type="compositionally biased region" description="Basic and acidic residues" evidence="6">
    <location>
        <begin position="196"/>
        <end position="206"/>
    </location>
</feature>
<feature type="region of interest" description="Disordered" evidence="6">
    <location>
        <begin position="29"/>
        <end position="57"/>
    </location>
</feature>
<feature type="region of interest" description="Disordered" evidence="6">
    <location>
        <begin position="70"/>
        <end position="93"/>
    </location>
</feature>
<evidence type="ECO:0000256" key="1">
    <source>
        <dbReference type="ARBA" id="ARBA00004496"/>
    </source>
</evidence>
<dbReference type="PANTHER" id="PTHR12442">
    <property type="entry name" value="DYNEIN INTERMEDIATE CHAIN"/>
    <property type="match status" value="1"/>
</dbReference>
<dbReference type="SMART" id="SM00320">
    <property type="entry name" value="WD40"/>
    <property type="match status" value="5"/>
</dbReference>
<accession>A0A167VUA0</accession>
<evidence type="ECO:0000256" key="2">
    <source>
        <dbReference type="ARBA" id="ARBA00022490"/>
    </source>
</evidence>